<proteinExistence type="inferred from homology"/>
<keyword evidence="3" id="KW-0288">FMN</keyword>
<dbReference type="OrthoDB" id="1663137at2759"/>
<dbReference type="RefSeq" id="XP_056558113.1">
    <property type="nucleotide sequence ID" value="XM_056695901.1"/>
</dbReference>
<keyword evidence="7" id="KW-1185">Reference proteome</keyword>
<accession>A0A9W9SL67</accession>
<evidence type="ECO:0000313" key="6">
    <source>
        <dbReference type="EMBL" id="KAJ5380542.1"/>
    </source>
</evidence>
<evidence type="ECO:0000256" key="3">
    <source>
        <dbReference type="ARBA" id="ARBA00022643"/>
    </source>
</evidence>
<dbReference type="CDD" id="cd04733">
    <property type="entry name" value="OYE_like_2_FMN"/>
    <property type="match status" value="1"/>
</dbReference>
<sequence length="419" mass="46086">MGSNIKDPLELPCGLVLPNRLVKAAMAEGLAEKKHLPGTRIFSVYEQWAKGGWGALLTGNVQVDVRHLGGYGDLATREYQGDEEDALNAWRKYANTCQQNGTPAIAQICHPGRQSPRGAGERGFFEKTIAPSEIALDIGNGLAATIVRNIVFGVPQAMSHFDIDRVIAQFVGCARILAQCSFSGIEIHAAHGYLLSQFLSEKSNTREDQYGGSAERRARIILEIIHQIRKAVPKTFCIGIKLNSADHSRSDFEDTMTQIRLFSEANVDFLEISGGTYEDPTMMGRGLQNETSDTENSRTQSREAFFLDFATETRKRFPKLILMVTGGFRTRKGIEAALKSGVCDLVGIGRPAVLNADFPRLMMDDDVYSDRQAQALFSKVPLPLLARLLKIRMLGGGAETQYFRAQIHRVAAGNAPQPP</sequence>
<protein>
    <recommendedName>
        <fullName evidence="5">NADH:flavin oxidoreductase/NADH oxidase N-terminal domain-containing protein</fullName>
    </recommendedName>
</protein>
<evidence type="ECO:0000256" key="1">
    <source>
        <dbReference type="ARBA" id="ARBA00005979"/>
    </source>
</evidence>
<organism evidence="6 7">
    <name type="scientific">Penicillium cataractarum</name>
    <dbReference type="NCBI Taxonomy" id="2100454"/>
    <lineage>
        <taxon>Eukaryota</taxon>
        <taxon>Fungi</taxon>
        <taxon>Dikarya</taxon>
        <taxon>Ascomycota</taxon>
        <taxon>Pezizomycotina</taxon>
        <taxon>Eurotiomycetes</taxon>
        <taxon>Eurotiomycetidae</taxon>
        <taxon>Eurotiales</taxon>
        <taxon>Aspergillaceae</taxon>
        <taxon>Penicillium</taxon>
    </lineage>
</organism>
<dbReference type="Gene3D" id="3.20.20.70">
    <property type="entry name" value="Aldolase class I"/>
    <property type="match status" value="1"/>
</dbReference>
<reference evidence="6" key="2">
    <citation type="journal article" date="2023" name="IMA Fungus">
        <title>Comparative genomic study of the Penicillium genus elucidates a diverse pangenome and 15 lateral gene transfer events.</title>
        <authorList>
            <person name="Petersen C."/>
            <person name="Sorensen T."/>
            <person name="Nielsen M.R."/>
            <person name="Sondergaard T.E."/>
            <person name="Sorensen J.L."/>
            <person name="Fitzpatrick D.A."/>
            <person name="Frisvad J.C."/>
            <person name="Nielsen K.L."/>
        </authorList>
    </citation>
    <scope>NUCLEOTIDE SEQUENCE</scope>
    <source>
        <strain evidence="6">IBT 29864</strain>
    </source>
</reference>
<dbReference type="InterPro" id="IPR051799">
    <property type="entry name" value="NADH_flavin_oxidoreductase"/>
</dbReference>
<keyword evidence="4" id="KW-0560">Oxidoreductase</keyword>
<comment type="similarity">
    <text evidence="1">Belongs to the NADH:flavin oxidoreductase/NADH oxidase family.</text>
</comment>
<dbReference type="Pfam" id="PF00724">
    <property type="entry name" value="Oxidored_FMN"/>
    <property type="match status" value="1"/>
</dbReference>
<dbReference type="GeneID" id="81435078"/>
<keyword evidence="2" id="KW-0285">Flavoprotein</keyword>
<dbReference type="Proteomes" id="UP001147782">
    <property type="component" value="Unassembled WGS sequence"/>
</dbReference>
<dbReference type="EMBL" id="JAPZBS010000002">
    <property type="protein sequence ID" value="KAJ5380542.1"/>
    <property type="molecule type" value="Genomic_DNA"/>
</dbReference>
<dbReference type="AlphaFoldDB" id="A0A9W9SL67"/>
<evidence type="ECO:0000259" key="5">
    <source>
        <dbReference type="Pfam" id="PF00724"/>
    </source>
</evidence>
<dbReference type="PANTHER" id="PTHR43656:SF2">
    <property type="entry name" value="BINDING OXIDOREDUCTASE, PUTATIVE (AFU_ORTHOLOGUE AFUA_2G08260)-RELATED"/>
    <property type="match status" value="1"/>
</dbReference>
<dbReference type="GO" id="GO:0010181">
    <property type="term" value="F:FMN binding"/>
    <property type="evidence" value="ECO:0007669"/>
    <property type="project" value="InterPro"/>
</dbReference>
<gene>
    <name evidence="6" type="ORF">N7496_002970</name>
</gene>
<dbReference type="InterPro" id="IPR013785">
    <property type="entry name" value="Aldolase_TIM"/>
</dbReference>
<comment type="caution">
    <text evidence="6">The sequence shown here is derived from an EMBL/GenBank/DDBJ whole genome shotgun (WGS) entry which is preliminary data.</text>
</comment>
<dbReference type="SUPFAM" id="SSF51395">
    <property type="entry name" value="FMN-linked oxidoreductases"/>
    <property type="match status" value="1"/>
</dbReference>
<dbReference type="PANTHER" id="PTHR43656">
    <property type="entry name" value="BINDING OXIDOREDUCTASE, PUTATIVE (AFU_ORTHOLOGUE AFUA_2G08260)-RELATED"/>
    <property type="match status" value="1"/>
</dbReference>
<feature type="domain" description="NADH:flavin oxidoreductase/NADH oxidase N-terminal" evidence="5">
    <location>
        <begin position="16"/>
        <end position="360"/>
    </location>
</feature>
<name>A0A9W9SL67_9EURO</name>
<evidence type="ECO:0000256" key="4">
    <source>
        <dbReference type="ARBA" id="ARBA00023002"/>
    </source>
</evidence>
<dbReference type="GO" id="GO:0016491">
    <property type="term" value="F:oxidoreductase activity"/>
    <property type="evidence" value="ECO:0007669"/>
    <property type="project" value="UniProtKB-KW"/>
</dbReference>
<evidence type="ECO:0000256" key="2">
    <source>
        <dbReference type="ARBA" id="ARBA00022630"/>
    </source>
</evidence>
<reference evidence="6" key="1">
    <citation type="submission" date="2022-11" db="EMBL/GenBank/DDBJ databases">
        <authorList>
            <person name="Petersen C."/>
        </authorList>
    </citation>
    <scope>NUCLEOTIDE SEQUENCE</scope>
    <source>
        <strain evidence="6">IBT 29864</strain>
    </source>
</reference>
<dbReference type="InterPro" id="IPR001155">
    <property type="entry name" value="OxRdtase_FMN_N"/>
</dbReference>
<evidence type="ECO:0000313" key="7">
    <source>
        <dbReference type="Proteomes" id="UP001147782"/>
    </source>
</evidence>